<dbReference type="RefSeq" id="WP_196292784.1">
    <property type="nucleotide sequence ID" value="NZ_JADQDM010000003.1"/>
</dbReference>
<protein>
    <submittedName>
        <fullName evidence="1">Uncharacterized protein</fullName>
    </submittedName>
</protein>
<comment type="caution">
    <text evidence="1">The sequence shown here is derived from an EMBL/GenBank/DDBJ whole genome shotgun (WGS) entry which is preliminary data.</text>
</comment>
<gene>
    <name evidence="1" type="ORF">I2H31_09485</name>
</gene>
<organism evidence="1 2">
    <name type="scientific">Hymenobacter ruricola</name>
    <dbReference type="NCBI Taxonomy" id="2791023"/>
    <lineage>
        <taxon>Bacteria</taxon>
        <taxon>Pseudomonadati</taxon>
        <taxon>Bacteroidota</taxon>
        <taxon>Cytophagia</taxon>
        <taxon>Cytophagales</taxon>
        <taxon>Hymenobacteraceae</taxon>
        <taxon>Hymenobacter</taxon>
    </lineage>
</organism>
<dbReference type="Proteomes" id="UP000618931">
    <property type="component" value="Unassembled WGS sequence"/>
</dbReference>
<dbReference type="EMBL" id="JADQDM010000003">
    <property type="protein sequence ID" value="MBF9221336.1"/>
    <property type="molecule type" value="Genomic_DNA"/>
</dbReference>
<sequence>MPTLNIPDTPEKREMEARQARLFTDYVRILTYQPQYAADFKRLNVEWIEKDFVLEAADLKMLDHPEGLLVADG</sequence>
<reference evidence="1 2" key="1">
    <citation type="submission" date="2020-11" db="EMBL/GenBank/DDBJ databases">
        <authorList>
            <person name="Kim M.K."/>
        </authorList>
    </citation>
    <scope>NUCLEOTIDE SEQUENCE [LARGE SCALE GENOMIC DNA]</scope>
    <source>
        <strain evidence="1 2">BT662</strain>
    </source>
</reference>
<evidence type="ECO:0000313" key="1">
    <source>
        <dbReference type="EMBL" id="MBF9221336.1"/>
    </source>
</evidence>
<keyword evidence="2" id="KW-1185">Reference proteome</keyword>
<evidence type="ECO:0000313" key="2">
    <source>
        <dbReference type="Proteomes" id="UP000618931"/>
    </source>
</evidence>
<name>A0ABS0I303_9BACT</name>
<proteinExistence type="predicted"/>
<accession>A0ABS0I303</accession>